<name>A0A4U1MJA5_9BACL</name>
<dbReference type="PANTHER" id="PTHR30576">
    <property type="entry name" value="COLANIC BIOSYNTHESIS UDP-GLUCOSE LIPID CARRIER TRANSFERASE"/>
    <property type="match status" value="1"/>
</dbReference>
<dbReference type="InterPro" id="IPR003362">
    <property type="entry name" value="Bact_transf"/>
</dbReference>
<gene>
    <name evidence="4" type="ORF">FBF83_09365</name>
</gene>
<dbReference type="Pfam" id="PF02397">
    <property type="entry name" value="Bac_transf"/>
    <property type="match status" value="1"/>
</dbReference>
<protein>
    <submittedName>
        <fullName evidence="4">Sugar transferase</fullName>
    </submittedName>
</protein>
<evidence type="ECO:0000256" key="1">
    <source>
        <dbReference type="ARBA" id="ARBA00006464"/>
    </source>
</evidence>
<keyword evidence="2" id="KW-0472">Membrane</keyword>
<comment type="similarity">
    <text evidence="1">Belongs to the bacterial sugar transferase family.</text>
</comment>
<evidence type="ECO:0000313" key="5">
    <source>
        <dbReference type="Proteomes" id="UP000310541"/>
    </source>
</evidence>
<feature type="domain" description="Bacterial sugar transferase" evidence="3">
    <location>
        <begin position="2"/>
        <end position="176"/>
    </location>
</feature>
<keyword evidence="2" id="KW-0812">Transmembrane</keyword>
<comment type="caution">
    <text evidence="4">The sequence shown here is derived from an EMBL/GenBank/DDBJ whole genome shotgun (WGS) entry which is preliminary data.</text>
</comment>
<organism evidence="4 5">
    <name type="scientific">Guptibacillus hwajinpoensis</name>
    <dbReference type="NCBI Taxonomy" id="208199"/>
    <lineage>
        <taxon>Bacteria</taxon>
        <taxon>Bacillati</taxon>
        <taxon>Bacillota</taxon>
        <taxon>Bacilli</taxon>
        <taxon>Bacillales</taxon>
        <taxon>Guptibacillaceae</taxon>
        <taxon>Guptibacillus</taxon>
    </lineage>
</organism>
<dbReference type="OrthoDB" id="9808602at2"/>
<sequence length="200" mass="23139">MKRVIDVTCSALILLILSPIVIVTCILIRFKLGAPILFKQERIGYKDQVFIVYKLRTMSDARDENGHLLPDSVRLTRLGKIIRKLSIDEIPQLVNVLKGDMSIVGPRPLLVKYLPYYTERERKRHQVKPGITGLAQIAGRNILEWDERFAIDVEYVENASIWLDMKIMLLTIVKVLRKEDIVDVPSEHLMDFDMERKLKA</sequence>
<dbReference type="Proteomes" id="UP000310541">
    <property type="component" value="Unassembled WGS sequence"/>
</dbReference>
<dbReference type="GO" id="GO:0016780">
    <property type="term" value="F:phosphotransferase activity, for other substituted phosphate groups"/>
    <property type="evidence" value="ECO:0007669"/>
    <property type="project" value="TreeGrafter"/>
</dbReference>
<dbReference type="RefSeq" id="WP_136946885.1">
    <property type="nucleotide sequence ID" value="NZ_SWFM01000002.1"/>
</dbReference>
<dbReference type="PANTHER" id="PTHR30576:SF8">
    <property type="entry name" value="UNDECAPRENYL-PHOSPHATE GALACTOSE PHOSPHOTRANSFERASE"/>
    <property type="match status" value="1"/>
</dbReference>
<evidence type="ECO:0000256" key="2">
    <source>
        <dbReference type="SAM" id="Phobius"/>
    </source>
</evidence>
<dbReference type="EMBL" id="SWFM01000002">
    <property type="protein sequence ID" value="TKD70811.1"/>
    <property type="molecule type" value="Genomic_DNA"/>
</dbReference>
<proteinExistence type="inferred from homology"/>
<keyword evidence="4" id="KW-0808">Transferase</keyword>
<reference evidence="4 5" key="1">
    <citation type="submission" date="2019-04" db="EMBL/GenBank/DDBJ databases">
        <title>Genome sequence of Bacillus hwajinpoensis strain Y2.</title>
        <authorList>
            <person name="Fair J.L."/>
            <person name="Maclea K.S."/>
        </authorList>
    </citation>
    <scope>NUCLEOTIDE SEQUENCE [LARGE SCALE GENOMIC DNA]</scope>
    <source>
        <strain evidence="4 5">Y2</strain>
    </source>
</reference>
<feature type="transmembrane region" description="Helical" evidence="2">
    <location>
        <begin position="12"/>
        <end position="32"/>
    </location>
</feature>
<evidence type="ECO:0000259" key="3">
    <source>
        <dbReference type="Pfam" id="PF02397"/>
    </source>
</evidence>
<dbReference type="AlphaFoldDB" id="A0A4U1MJA5"/>
<evidence type="ECO:0000313" key="4">
    <source>
        <dbReference type="EMBL" id="TKD70811.1"/>
    </source>
</evidence>
<accession>A0A4U1MJA5</accession>
<keyword evidence="2" id="KW-1133">Transmembrane helix</keyword>